<protein>
    <recommendedName>
        <fullName evidence="3">DUF1579 domain-containing protein</fullName>
    </recommendedName>
</protein>
<comment type="caution">
    <text evidence="1">The sequence shown here is derived from an EMBL/GenBank/DDBJ whole genome shotgun (WGS) entry which is preliminary data.</text>
</comment>
<reference evidence="1 2" key="1">
    <citation type="submission" date="2018-08" db="EMBL/GenBank/DDBJ databases">
        <title>A genome reference for cultivated species of the human gut microbiota.</title>
        <authorList>
            <person name="Zou Y."/>
            <person name="Xue W."/>
            <person name="Luo G."/>
        </authorList>
    </citation>
    <scope>NUCLEOTIDE SEQUENCE [LARGE SCALE GENOMIC DNA]</scope>
    <source>
        <strain evidence="1 2">OM05-15BH</strain>
    </source>
</reference>
<evidence type="ECO:0008006" key="3">
    <source>
        <dbReference type="Google" id="ProtNLM"/>
    </source>
</evidence>
<dbReference type="Proteomes" id="UP000260983">
    <property type="component" value="Unassembled WGS sequence"/>
</dbReference>
<dbReference type="EMBL" id="QSUL01000011">
    <property type="protein sequence ID" value="RGN33280.1"/>
    <property type="molecule type" value="Genomic_DNA"/>
</dbReference>
<sequence>MEDFEKALVCNHKNDRIPEEYNFFGKLVGAWDLEWNDHLCDAKARRVKGEWIFSWVLEGMAIQDVFIVPSRTERLMDIQPDASYGTTIRIFNPTTLAWDVFWGEPGESVRLEACRVGDEIVLTEITRQSLKWIFSDITDTSFVWKRVRKQEDGNWRLEAKALGTRKTE</sequence>
<dbReference type="AlphaFoldDB" id="A0A3E5B6N9"/>
<name>A0A3E5B6N9_9BACE</name>
<accession>A0A3E5B6N9</accession>
<proteinExistence type="predicted"/>
<evidence type="ECO:0000313" key="1">
    <source>
        <dbReference type="EMBL" id="RGN33280.1"/>
    </source>
</evidence>
<evidence type="ECO:0000313" key="2">
    <source>
        <dbReference type="Proteomes" id="UP000260983"/>
    </source>
</evidence>
<organism evidence="1 2">
    <name type="scientific">Bacteroides oleiciplenus</name>
    <dbReference type="NCBI Taxonomy" id="626931"/>
    <lineage>
        <taxon>Bacteria</taxon>
        <taxon>Pseudomonadati</taxon>
        <taxon>Bacteroidota</taxon>
        <taxon>Bacteroidia</taxon>
        <taxon>Bacteroidales</taxon>
        <taxon>Bacteroidaceae</taxon>
        <taxon>Bacteroides</taxon>
    </lineage>
</organism>
<dbReference type="RefSeq" id="WP_009132320.1">
    <property type="nucleotide sequence ID" value="NZ_CABKRN010000006.1"/>
</dbReference>
<gene>
    <name evidence="1" type="ORF">DXB65_16240</name>
</gene>